<evidence type="ECO:0000256" key="6">
    <source>
        <dbReference type="ARBA" id="ARBA00023316"/>
    </source>
</evidence>
<evidence type="ECO:0000256" key="4">
    <source>
        <dbReference type="ARBA" id="ARBA00022960"/>
    </source>
</evidence>
<evidence type="ECO:0000256" key="3">
    <source>
        <dbReference type="ARBA" id="ARBA00022679"/>
    </source>
</evidence>
<dbReference type="GO" id="GO:0016740">
    <property type="term" value="F:transferase activity"/>
    <property type="evidence" value="ECO:0007669"/>
    <property type="project" value="UniProtKB-KW"/>
</dbReference>
<name>A0A6J4KLI4_9BACT</name>
<evidence type="ECO:0000256" key="8">
    <source>
        <dbReference type="SAM" id="Phobius"/>
    </source>
</evidence>
<reference evidence="10" key="1">
    <citation type="submission" date="2020-02" db="EMBL/GenBank/DDBJ databases">
        <authorList>
            <person name="Meier V. D."/>
        </authorList>
    </citation>
    <scope>NUCLEOTIDE SEQUENCE</scope>
    <source>
        <strain evidence="10">AVDCRST_MAG11</strain>
    </source>
</reference>
<dbReference type="Gene3D" id="2.40.440.10">
    <property type="entry name" value="L,D-transpeptidase catalytic domain-like"/>
    <property type="match status" value="1"/>
</dbReference>
<dbReference type="InterPro" id="IPR050979">
    <property type="entry name" value="LD-transpeptidase"/>
</dbReference>
<keyword evidence="6 7" id="KW-0961">Cell wall biogenesis/degradation</keyword>
<feature type="active site" description="Proton donor/acceptor" evidence="7">
    <location>
        <position position="245"/>
    </location>
</feature>
<feature type="active site" description="Nucleophile" evidence="7">
    <location>
        <position position="261"/>
    </location>
</feature>
<evidence type="ECO:0000256" key="7">
    <source>
        <dbReference type="PROSITE-ProRule" id="PRU01373"/>
    </source>
</evidence>
<keyword evidence="8" id="KW-1133">Transmembrane helix</keyword>
<evidence type="ECO:0000256" key="2">
    <source>
        <dbReference type="ARBA" id="ARBA00005992"/>
    </source>
</evidence>
<dbReference type="GO" id="GO:0005576">
    <property type="term" value="C:extracellular region"/>
    <property type="evidence" value="ECO:0007669"/>
    <property type="project" value="TreeGrafter"/>
</dbReference>
<proteinExistence type="inferred from homology"/>
<dbReference type="PROSITE" id="PS52029">
    <property type="entry name" value="LD_TPASE"/>
    <property type="match status" value="1"/>
</dbReference>
<protein>
    <recommendedName>
        <fullName evidence="9">L,D-TPase catalytic domain-containing protein</fullName>
    </recommendedName>
</protein>
<dbReference type="GO" id="GO:0071972">
    <property type="term" value="F:peptidoglycan L,D-transpeptidase activity"/>
    <property type="evidence" value="ECO:0007669"/>
    <property type="project" value="TreeGrafter"/>
</dbReference>
<evidence type="ECO:0000313" key="10">
    <source>
        <dbReference type="EMBL" id="CAA9307819.1"/>
    </source>
</evidence>
<gene>
    <name evidence="10" type="ORF">AVDCRST_MAG11-1275</name>
</gene>
<dbReference type="GO" id="GO:0071555">
    <property type="term" value="P:cell wall organization"/>
    <property type="evidence" value="ECO:0007669"/>
    <property type="project" value="UniProtKB-UniRule"/>
</dbReference>
<feature type="domain" description="L,D-TPase catalytic" evidence="9">
    <location>
        <begin position="87"/>
        <end position="285"/>
    </location>
</feature>
<dbReference type="UniPathway" id="UPA00219"/>
<accession>A0A6J4KLI4</accession>
<keyword evidence="3" id="KW-0808">Transferase</keyword>
<dbReference type="AlphaFoldDB" id="A0A6J4KLI4"/>
<evidence type="ECO:0000256" key="1">
    <source>
        <dbReference type="ARBA" id="ARBA00004752"/>
    </source>
</evidence>
<dbReference type="Pfam" id="PF03734">
    <property type="entry name" value="YkuD"/>
    <property type="match status" value="1"/>
</dbReference>
<keyword evidence="5 7" id="KW-0573">Peptidoglycan synthesis</keyword>
<evidence type="ECO:0000256" key="5">
    <source>
        <dbReference type="ARBA" id="ARBA00022984"/>
    </source>
</evidence>
<comment type="similarity">
    <text evidence="2">Belongs to the YkuD family.</text>
</comment>
<dbReference type="InterPro" id="IPR038063">
    <property type="entry name" value="Transpep_catalytic_dom"/>
</dbReference>
<sequence>MAGPGGFFRHGGALAWALVGAVVLVFGASTVLLARTADVRYERDVMRMAFNDNLEVLEDVQRQAGVARDTLDQLLAASPTAPGGAHPYIVVSIADHMLWYKQGDSTLYQAPVATGSGKVLEKSGGSWKFETPRGRLVVQSKDTMPAWVPPDWHFVEQAAKRGLGLVRLARGQQIPAGGGAVIAVVGSDVVKRFPDGRVVPLEANDGREIVANGNIIVPPFGTNQRRYKDVLGVARLNLGDGYALHGTNKPETIGQSVSHGCVRLRNEDIQQLHAMVPVGTPVYIY</sequence>
<dbReference type="GO" id="GO:0008360">
    <property type="term" value="P:regulation of cell shape"/>
    <property type="evidence" value="ECO:0007669"/>
    <property type="project" value="UniProtKB-UniRule"/>
</dbReference>
<dbReference type="InterPro" id="IPR005490">
    <property type="entry name" value="LD_TPept_cat_dom"/>
</dbReference>
<dbReference type="PANTHER" id="PTHR30582">
    <property type="entry name" value="L,D-TRANSPEPTIDASE"/>
    <property type="match status" value="1"/>
</dbReference>
<organism evidence="10">
    <name type="scientific">uncultured Gemmatimonadaceae bacterium</name>
    <dbReference type="NCBI Taxonomy" id="246130"/>
    <lineage>
        <taxon>Bacteria</taxon>
        <taxon>Pseudomonadati</taxon>
        <taxon>Gemmatimonadota</taxon>
        <taxon>Gemmatimonadia</taxon>
        <taxon>Gemmatimonadales</taxon>
        <taxon>Gemmatimonadaceae</taxon>
        <taxon>environmental samples</taxon>
    </lineage>
</organism>
<comment type="pathway">
    <text evidence="1 7">Cell wall biogenesis; peptidoglycan biosynthesis.</text>
</comment>
<keyword evidence="4 7" id="KW-0133">Cell shape</keyword>
<dbReference type="GO" id="GO:0018104">
    <property type="term" value="P:peptidoglycan-protein cross-linking"/>
    <property type="evidence" value="ECO:0007669"/>
    <property type="project" value="TreeGrafter"/>
</dbReference>
<dbReference type="EMBL" id="CADCTU010000287">
    <property type="protein sequence ID" value="CAA9307819.1"/>
    <property type="molecule type" value="Genomic_DNA"/>
</dbReference>
<evidence type="ECO:0000259" key="9">
    <source>
        <dbReference type="PROSITE" id="PS52029"/>
    </source>
</evidence>
<feature type="transmembrane region" description="Helical" evidence="8">
    <location>
        <begin position="13"/>
        <end position="34"/>
    </location>
</feature>
<keyword evidence="8" id="KW-0472">Membrane</keyword>
<dbReference type="CDD" id="cd16913">
    <property type="entry name" value="YkuD_like"/>
    <property type="match status" value="1"/>
</dbReference>
<dbReference type="SUPFAM" id="SSF141523">
    <property type="entry name" value="L,D-transpeptidase catalytic domain-like"/>
    <property type="match status" value="1"/>
</dbReference>
<keyword evidence="8" id="KW-0812">Transmembrane</keyword>